<accession>A0ACB9DYS6</accession>
<gene>
    <name evidence="1" type="ORF">L2E82_22701</name>
</gene>
<keyword evidence="2" id="KW-1185">Reference proteome</keyword>
<evidence type="ECO:0000313" key="2">
    <source>
        <dbReference type="Proteomes" id="UP001055811"/>
    </source>
</evidence>
<organism evidence="1 2">
    <name type="scientific">Cichorium intybus</name>
    <name type="common">Chicory</name>
    <dbReference type="NCBI Taxonomy" id="13427"/>
    <lineage>
        <taxon>Eukaryota</taxon>
        <taxon>Viridiplantae</taxon>
        <taxon>Streptophyta</taxon>
        <taxon>Embryophyta</taxon>
        <taxon>Tracheophyta</taxon>
        <taxon>Spermatophyta</taxon>
        <taxon>Magnoliopsida</taxon>
        <taxon>eudicotyledons</taxon>
        <taxon>Gunneridae</taxon>
        <taxon>Pentapetalae</taxon>
        <taxon>asterids</taxon>
        <taxon>campanulids</taxon>
        <taxon>Asterales</taxon>
        <taxon>Asteraceae</taxon>
        <taxon>Cichorioideae</taxon>
        <taxon>Cichorieae</taxon>
        <taxon>Cichoriinae</taxon>
        <taxon>Cichorium</taxon>
    </lineage>
</organism>
<proteinExistence type="predicted"/>
<protein>
    <submittedName>
        <fullName evidence="1">Uncharacterized protein</fullName>
    </submittedName>
</protein>
<reference evidence="1 2" key="2">
    <citation type="journal article" date="2022" name="Mol. Ecol. Resour.">
        <title>The genomes of chicory, endive, great burdock and yacon provide insights into Asteraceae paleo-polyploidization history and plant inulin production.</title>
        <authorList>
            <person name="Fan W."/>
            <person name="Wang S."/>
            <person name="Wang H."/>
            <person name="Wang A."/>
            <person name="Jiang F."/>
            <person name="Liu H."/>
            <person name="Zhao H."/>
            <person name="Xu D."/>
            <person name="Zhang Y."/>
        </authorList>
    </citation>
    <scope>NUCLEOTIDE SEQUENCE [LARGE SCALE GENOMIC DNA]</scope>
    <source>
        <strain evidence="2">cv. Punajuju</strain>
        <tissue evidence="1">Leaves</tissue>
    </source>
</reference>
<comment type="caution">
    <text evidence="1">The sequence shown here is derived from an EMBL/GenBank/DDBJ whole genome shotgun (WGS) entry which is preliminary data.</text>
</comment>
<dbReference type="Proteomes" id="UP001055811">
    <property type="component" value="Linkage Group LG04"/>
</dbReference>
<reference evidence="2" key="1">
    <citation type="journal article" date="2022" name="Mol. Ecol. Resour.">
        <title>The genomes of chicory, endive, great burdock and yacon provide insights into Asteraceae palaeo-polyploidization history and plant inulin production.</title>
        <authorList>
            <person name="Fan W."/>
            <person name="Wang S."/>
            <person name="Wang H."/>
            <person name="Wang A."/>
            <person name="Jiang F."/>
            <person name="Liu H."/>
            <person name="Zhao H."/>
            <person name="Xu D."/>
            <person name="Zhang Y."/>
        </authorList>
    </citation>
    <scope>NUCLEOTIDE SEQUENCE [LARGE SCALE GENOMIC DNA]</scope>
    <source>
        <strain evidence="2">cv. Punajuju</strain>
    </source>
</reference>
<dbReference type="EMBL" id="CM042012">
    <property type="protein sequence ID" value="KAI3751611.1"/>
    <property type="molecule type" value="Genomic_DNA"/>
</dbReference>
<sequence>MKLEPQVILESIVLESQVVPVIIDPDYRSTKHKLKSAELCYKEEQILSGYLIFGSSGAHNQLQYTMTNDVHRREAFGKFGFAVETGQFNLAVFCLFRRGIPSSILGARML</sequence>
<evidence type="ECO:0000313" key="1">
    <source>
        <dbReference type="EMBL" id="KAI3751611.1"/>
    </source>
</evidence>
<name>A0ACB9DYS6_CICIN</name>